<comment type="function">
    <text evidence="9">Catalyzes the first step in the biosynthesis of ornithine lipids, which are phosphorus-free membrane lipids. Catalyzes the 3-hydroxyacyl-acyl carrier protein-dependent acylation of ornithine to form lyso-ornithine lipid (LOL).</text>
</comment>
<dbReference type="EC" id="2.3.2.30" evidence="7"/>
<evidence type="ECO:0000256" key="2">
    <source>
        <dbReference type="ARBA" id="ARBA00022516"/>
    </source>
</evidence>
<dbReference type="PANTHER" id="PTHR37323">
    <property type="entry name" value="GCN5-RELATED N-ACETYLTRANSFERASE"/>
    <property type="match status" value="1"/>
</dbReference>
<evidence type="ECO:0000259" key="11">
    <source>
        <dbReference type="PROSITE" id="PS51186"/>
    </source>
</evidence>
<dbReference type="Pfam" id="PF13444">
    <property type="entry name" value="Acetyltransf_5"/>
    <property type="match status" value="1"/>
</dbReference>
<comment type="similarity">
    <text evidence="6">Belongs to the acetyltransferase family. OlsB subfamily.</text>
</comment>
<dbReference type="Proteomes" id="UP000823889">
    <property type="component" value="Unassembled WGS sequence"/>
</dbReference>
<evidence type="ECO:0000256" key="4">
    <source>
        <dbReference type="ARBA" id="ARBA00023098"/>
    </source>
</evidence>
<dbReference type="InterPro" id="IPR052351">
    <property type="entry name" value="Ornithine_N-alpha-AT"/>
</dbReference>
<dbReference type="GO" id="GO:0006629">
    <property type="term" value="P:lipid metabolic process"/>
    <property type="evidence" value="ECO:0007669"/>
    <property type="project" value="UniProtKB-KW"/>
</dbReference>
<feature type="domain" description="N-acetyltransferase" evidence="11">
    <location>
        <begin position="36"/>
        <end position="206"/>
    </location>
</feature>
<keyword evidence="4" id="KW-0443">Lipid metabolism</keyword>
<evidence type="ECO:0000313" key="12">
    <source>
        <dbReference type="EMBL" id="HJD44760.1"/>
    </source>
</evidence>
<accession>A0A9D2U8K2</accession>
<dbReference type="PANTHER" id="PTHR37323:SF1">
    <property type="entry name" value="L-ORNITHINE N(ALPHA)-ACYLTRANSFERASE"/>
    <property type="match status" value="1"/>
</dbReference>
<evidence type="ECO:0000256" key="7">
    <source>
        <dbReference type="ARBA" id="ARBA00039058"/>
    </source>
</evidence>
<reference evidence="12" key="1">
    <citation type="journal article" date="2021" name="PeerJ">
        <title>Extensive microbial diversity within the chicken gut microbiome revealed by metagenomics and culture.</title>
        <authorList>
            <person name="Gilroy R."/>
            <person name="Ravi A."/>
            <person name="Getino M."/>
            <person name="Pursley I."/>
            <person name="Horton D.L."/>
            <person name="Alikhan N.F."/>
            <person name="Baker D."/>
            <person name="Gharbi K."/>
            <person name="Hall N."/>
            <person name="Watson M."/>
            <person name="Adriaenssens E.M."/>
            <person name="Foster-Nyarko E."/>
            <person name="Jarju S."/>
            <person name="Secka A."/>
            <person name="Antonio M."/>
            <person name="Oren A."/>
            <person name="Chaudhuri R.R."/>
            <person name="La Ragione R."/>
            <person name="Hildebrand F."/>
            <person name="Pallen M.J."/>
        </authorList>
    </citation>
    <scope>NUCLEOTIDE SEQUENCE</scope>
    <source>
        <strain evidence="12">9264</strain>
    </source>
</reference>
<name>A0A9D2U8K2_9BURK</name>
<keyword evidence="2" id="KW-0444">Lipid biosynthesis</keyword>
<organism evidence="12 13">
    <name type="scientific">Candidatus Paenalcaligenes intestinipullorum</name>
    <dbReference type="NCBI Taxonomy" id="2838718"/>
    <lineage>
        <taxon>Bacteria</taxon>
        <taxon>Pseudomonadati</taxon>
        <taxon>Pseudomonadota</taxon>
        <taxon>Betaproteobacteria</taxon>
        <taxon>Burkholderiales</taxon>
        <taxon>Alcaligenaceae</taxon>
        <taxon>Paenalcaligenes</taxon>
    </lineage>
</organism>
<dbReference type="InterPro" id="IPR000182">
    <property type="entry name" value="GNAT_dom"/>
</dbReference>
<comment type="caution">
    <text evidence="12">The sequence shown here is derived from an EMBL/GenBank/DDBJ whole genome shotgun (WGS) entry which is preliminary data.</text>
</comment>
<evidence type="ECO:0000256" key="1">
    <source>
        <dbReference type="ARBA" id="ARBA00005189"/>
    </source>
</evidence>
<dbReference type="GO" id="GO:0043810">
    <property type="term" value="F:ornithine-acyl [acyl carrier protein] N-acyltransferase activity"/>
    <property type="evidence" value="ECO:0007669"/>
    <property type="project" value="UniProtKB-EC"/>
</dbReference>
<dbReference type="PROSITE" id="PS51186">
    <property type="entry name" value="GNAT"/>
    <property type="match status" value="1"/>
</dbReference>
<keyword evidence="3 12" id="KW-0808">Transferase</keyword>
<keyword evidence="5 12" id="KW-0012">Acyltransferase</keyword>
<evidence type="ECO:0000313" key="13">
    <source>
        <dbReference type="Proteomes" id="UP000823889"/>
    </source>
</evidence>
<reference evidence="12" key="2">
    <citation type="submission" date="2021-04" db="EMBL/GenBank/DDBJ databases">
        <authorList>
            <person name="Gilroy R."/>
        </authorList>
    </citation>
    <scope>NUCLEOTIDE SEQUENCE</scope>
    <source>
        <strain evidence="12">9264</strain>
    </source>
</reference>
<protein>
    <recommendedName>
        <fullName evidence="8">L-ornithine N(alpha)-acyltransferase</fullName>
        <ecNumber evidence="7">2.3.2.30</ecNumber>
    </recommendedName>
</protein>
<evidence type="ECO:0000256" key="5">
    <source>
        <dbReference type="ARBA" id="ARBA00023315"/>
    </source>
</evidence>
<evidence type="ECO:0000256" key="8">
    <source>
        <dbReference type="ARBA" id="ARBA00039866"/>
    </source>
</evidence>
<gene>
    <name evidence="12" type="ORF">H9906_07010</name>
</gene>
<dbReference type="Gene3D" id="3.40.630.30">
    <property type="match status" value="1"/>
</dbReference>
<dbReference type="SUPFAM" id="SSF55729">
    <property type="entry name" value="Acyl-CoA N-acyltransferases (Nat)"/>
    <property type="match status" value="1"/>
</dbReference>
<dbReference type="InterPro" id="IPR016181">
    <property type="entry name" value="Acyl_CoA_acyltransferase"/>
</dbReference>
<comment type="catalytic activity">
    <reaction evidence="10">
        <text>a (3R)-hydroxyacyl-[ACP] + L-ornithine = a lyso-ornithine lipid + holo-[ACP] + H(+)</text>
        <dbReference type="Rhea" id="RHEA:20633"/>
        <dbReference type="Rhea" id="RHEA-COMP:9685"/>
        <dbReference type="Rhea" id="RHEA-COMP:9945"/>
        <dbReference type="ChEBI" id="CHEBI:15378"/>
        <dbReference type="ChEBI" id="CHEBI:46911"/>
        <dbReference type="ChEBI" id="CHEBI:64479"/>
        <dbReference type="ChEBI" id="CHEBI:78827"/>
        <dbReference type="ChEBI" id="CHEBI:138482"/>
        <dbReference type="EC" id="2.3.2.30"/>
    </reaction>
    <physiologicalReaction direction="left-to-right" evidence="10">
        <dbReference type="Rhea" id="RHEA:20634"/>
    </physiologicalReaction>
</comment>
<evidence type="ECO:0000256" key="9">
    <source>
        <dbReference type="ARBA" id="ARBA00045724"/>
    </source>
</evidence>
<sequence length="262" mass="29624">MLDSLPSSSWLTARCPQLWSAVTEPGLHIRLVQSKSELREVQRLRFDVFSHEMQASFPSAHEGLDQDELDPWCAHFMVIDEAHDQVVGTYRLLTPENAQAVGGYYTESEFDLSPLASYRTQMVEVGRSCIHPDYRNGSAIRLLWSAIANLMRQLNYRYLLGCASVSLLDQGQTAAQVWRHVRAQVGQNGVPELQPLHPYPLESLAQHTAAVRLPPLIKGYLNLGAHICGAPAWDPDFNTADFPILFDLERMTTRYQRLFGFI</sequence>
<evidence type="ECO:0000256" key="10">
    <source>
        <dbReference type="ARBA" id="ARBA00047785"/>
    </source>
</evidence>
<evidence type="ECO:0000256" key="3">
    <source>
        <dbReference type="ARBA" id="ARBA00022679"/>
    </source>
</evidence>
<comment type="pathway">
    <text evidence="1">Lipid metabolism.</text>
</comment>
<proteinExistence type="inferred from homology"/>
<evidence type="ECO:0000256" key="6">
    <source>
        <dbReference type="ARBA" id="ARBA00038095"/>
    </source>
</evidence>
<dbReference type="EMBL" id="DWUQ01000147">
    <property type="protein sequence ID" value="HJD44760.1"/>
    <property type="molecule type" value="Genomic_DNA"/>
</dbReference>
<dbReference type="AlphaFoldDB" id="A0A9D2U8K2"/>